<dbReference type="InterPro" id="IPR049492">
    <property type="entry name" value="BD-FAE-like_dom"/>
</dbReference>
<evidence type="ECO:0000313" key="5">
    <source>
        <dbReference type="Proteomes" id="UP000184474"/>
    </source>
</evidence>
<keyword evidence="2 4" id="KW-0378">Hydrolase</keyword>
<accession>A0A1M6K2W4</accession>
<protein>
    <submittedName>
        <fullName evidence="4">Alpha/beta hydrolase family protein</fullName>
    </submittedName>
</protein>
<dbReference type="InterPro" id="IPR002168">
    <property type="entry name" value="Lipase_GDXG_HIS_AS"/>
</dbReference>
<sequence>MTYLVITVFAQEHQTLTYYQNDSIQLEMDLFLPETSNISKHPLVLFVHGGGFSGGNRTGGQSYCRYLAQHGYAAATISYTLYMRGKNFSCGGVTSEKVKAMQYAANDLWSATAYLIDHADQLAIDTKKIFVTGSSAGAETVLHAQYWNRSVMGWSGDPLPKGFKYKGLISGAGAIMDLNMIQKDNLIPMMLFHGSNDRTVPYGTAAHHYCPTDATGWLMFFGSHSIYEHINSLGATSQLYTYCGGGHELSAELFKRDFDLSLDFLNQVLSNQKSQKHIIIKTDKPNTGAATLCD</sequence>
<feature type="domain" description="BD-FAE-like" evidence="3">
    <location>
        <begin position="28"/>
        <end position="142"/>
    </location>
</feature>
<evidence type="ECO:0000256" key="1">
    <source>
        <dbReference type="ARBA" id="ARBA00010515"/>
    </source>
</evidence>
<dbReference type="EMBL" id="FRAA01000001">
    <property type="protein sequence ID" value="SHJ53296.1"/>
    <property type="molecule type" value="Genomic_DNA"/>
</dbReference>
<dbReference type="SUPFAM" id="SSF53474">
    <property type="entry name" value="alpha/beta-Hydrolases"/>
    <property type="match status" value="1"/>
</dbReference>
<dbReference type="InterPro" id="IPR050300">
    <property type="entry name" value="GDXG_lipolytic_enzyme"/>
</dbReference>
<dbReference type="Gene3D" id="3.40.50.1820">
    <property type="entry name" value="alpha/beta hydrolase"/>
    <property type="match status" value="1"/>
</dbReference>
<comment type="similarity">
    <text evidence="1">Belongs to the 'GDXG' lipolytic enzyme family.</text>
</comment>
<dbReference type="Pfam" id="PF20434">
    <property type="entry name" value="BD-FAE"/>
    <property type="match status" value="1"/>
</dbReference>
<dbReference type="PROSITE" id="PS01173">
    <property type="entry name" value="LIPASE_GDXG_HIS"/>
    <property type="match status" value="1"/>
</dbReference>
<dbReference type="PANTHER" id="PTHR48081:SF8">
    <property type="entry name" value="ALPHA_BETA HYDROLASE FOLD-3 DOMAIN-CONTAINING PROTEIN-RELATED"/>
    <property type="match status" value="1"/>
</dbReference>
<evidence type="ECO:0000313" key="4">
    <source>
        <dbReference type="EMBL" id="SHJ53296.1"/>
    </source>
</evidence>
<proteinExistence type="inferred from homology"/>
<gene>
    <name evidence="4" type="ORF">SAMN04488028_101424</name>
</gene>
<dbReference type="InterPro" id="IPR029058">
    <property type="entry name" value="AB_hydrolase_fold"/>
</dbReference>
<evidence type="ECO:0000256" key="2">
    <source>
        <dbReference type="ARBA" id="ARBA00022801"/>
    </source>
</evidence>
<dbReference type="GO" id="GO:0016787">
    <property type="term" value="F:hydrolase activity"/>
    <property type="evidence" value="ECO:0007669"/>
    <property type="project" value="UniProtKB-KW"/>
</dbReference>
<reference evidence="5" key="1">
    <citation type="submission" date="2016-11" db="EMBL/GenBank/DDBJ databases">
        <authorList>
            <person name="Varghese N."/>
            <person name="Submissions S."/>
        </authorList>
    </citation>
    <scope>NUCLEOTIDE SEQUENCE [LARGE SCALE GENOMIC DNA]</scope>
    <source>
        <strain evidence="5">DSM 26134</strain>
    </source>
</reference>
<name>A0A1M6K2W4_REIAG</name>
<evidence type="ECO:0000259" key="3">
    <source>
        <dbReference type="Pfam" id="PF20434"/>
    </source>
</evidence>
<organism evidence="4 5">
    <name type="scientific">Reichenbachiella agariperforans</name>
    <dbReference type="NCBI Taxonomy" id="156994"/>
    <lineage>
        <taxon>Bacteria</taxon>
        <taxon>Pseudomonadati</taxon>
        <taxon>Bacteroidota</taxon>
        <taxon>Cytophagia</taxon>
        <taxon>Cytophagales</taxon>
        <taxon>Reichenbachiellaceae</taxon>
        <taxon>Reichenbachiella</taxon>
    </lineage>
</organism>
<dbReference type="STRING" id="156994.SAMN04488028_101424"/>
<dbReference type="AlphaFoldDB" id="A0A1M6K2W4"/>
<dbReference type="PANTHER" id="PTHR48081">
    <property type="entry name" value="AB HYDROLASE SUPERFAMILY PROTEIN C4A8.06C"/>
    <property type="match status" value="1"/>
</dbReference>
<keyword evidence="5" id="KW-1185">Reference proteome</keyword>
<dbReference type="Proteomes" id="UP000184474">
    <property type="component" value="Unassembled WGS sequence"/>
</dbReference>